<sequence length="520" mass="58587">MTYSSKLTAHYLNLAKSPINEGNFAGEDVRYSSEYEMLETELGKASSLHETGAIDWQKVREGSENLLTTQSKDLRAATWLTWGLFQRESFAGLQAGLNLLHYLCEHHWHELHPRKARTRTAAINWLLPRLEQALAEHVPISEQLPLFRRLAEHLHGLEAALSSHLGEDSPLLLPLCRRLDEQIKRASQGQAEPGTVGAAIAQVKQVATQIITGSGPIESEKDAHKALRSQQDAARPLCAWWLKNKATDLKPLRLARTLLWLPIESLPERNAEQITALRGLPADKLASYKERFAQGAYADLLADLEASIARAPFWLDGQRLVWECLQELKAEQAMREVEIQFALFLQRVPGLDELRFHDGVPFADAETRAWIGAHVLPHLQAPEVEKKPVASEQGATPPWEEALQQVLPGLRKDGLKAAVQQLKQGMSRARGGRERFFWQLTLARLCFAAKKYDLAKTQLESLDQTLQASGLGEWEPDLALDVLRLLHNCCELLPQNHAVRDSKDEIYRRLCHLDLEVVLE</sequence>
<dbReference type="Pfam" id="PF16989">
    <property type="entry name" value="T6SS_VasJ"/>
    <property type="match status" value="1"/>
</dbReference>
<name>A0A1G6IIT3_9GAMM</name>
<dbReference type="NCBIfam" id="TIGR03362">
    <property type="entry name" value="VI_chp_7"/>
    <property type="match status" value="1"/>
</dbReference>
<dbReference type="Pfam" id="PF06812">
    <property type="entry name" value="ImpA_N"/>
    <property type="match status" value="1"/>
</dbReference>
<dbReference type="RefSeq" id="WP_017676346.1">
    <property type="nucleotide sequence ID" value="NZ_FMZQ01000001.1"/>
</dbReference>
<accession>A0A1G6IIT3</accession>
<gene>
    <name evidence="1" type="ORF">SAMN05216576_101267</name>
</gene>
<keyword evidence="2" id="KW-1185">Reference proteome</keyword>
<dbReference type="InterPro" id="IPR010657">
    <property type="entry name" value="ImpA_N"/>
</dbReference>
<protein>
    <submittedName>
        <fullName evidence="1">Type VI secretion system protein VasJ</fullName>
    </submittedName>
</protein>
<organism evidence="1 2">
    <name type="scientific">Ectopseudomonas chengduensis</name>
    <dbReference type="NCBI Taxonomy" id="489632"/>
    <lineage>
        <taxon>Bacteria</taxon>
        <taxon>Pseudomonadati</taxon>
        <taxon>Pseudomonadota</taxon>
        <taxon>Gammaproteobacteria</taxon>
        <taxon>Pseudomonadales</taxon>
        <taxon>Pseudomonadaceae</taxon>
        <taxon>Ectopseudomonas</taxon>
    </lineage>
</organism>
<dbReference type="PANTHER" id="PTHR37024">
    <property type="entry name" value="TYPE VI SECRETION SYSTEM DUF2094 AND IMPA-RELATED DOMAIN PROTEIN"/>
    <property type="match status" value="1"/>
</dbReference>
<dbReference type="AlphaFoldDB" id="A0A1G6IIT3"/>
<dbReference type="EMBL" id="FMZQ01000001">
    <property type="protein sequence ID" value="SDC05905.1"/>
    <property type="molecule type" value="Genomic_DNA"/>
</dbReference>
<proteinExistence type="predicted"/>
<evidence type="ECO:0000313" key="2">
    <source>
        <dbReference type="Proteomes" id="UP000199467"/>
    </source>
</evidence>
<dbReference type="Proteomes" id="UP000199467">
    <property type="component" value="Unassembled WGS sequence"/>
</dbReference>
<reference evidence="2" key="1">
    <citation type="submission" date="2016-10" db="EMBL/GenBank/DDBJ databases">
        <authorList>
            <person name="Varghese N."/>
            <person name="Submissions S."/>
        </authorList>
    </citation>
    <scope>NUCLEOTIDE SEQUENCE [LARGE SCALE GENOMIC DNA]</scope>
    <source>
        <strain evidence="2">DSM 26382</strain>
    </source>
</reference>
<dbReference type="InterPro" id="IPR017739">
    <property type="entry name" value="T6SS-assoc_VCA0119"/>
</dbReference>
<dbReference type="PANTHER" id="PTHR37024:SF5">
    <property type="entry name" value="IMPA N-TERMINAL DOMAIN-CONTAINING PROTEIN"/>
    <property type="match status" value="1"/>
</dbReference>
<evidence type="ECO:0000313" key="1">
    <source>
        <dbReference type="EMBL" id="SDC05905.1"/>
    </source>
</evidence>